<comment type="subcellular location">
    <subcellularLocation>
        <location evidence="1">Membrane</location>
    </subcellularLocation>
</comment>
<evidence type="ECO:0000256" key="3">
    <source>
        <dbReference type="ARBA" id="ARBA00022989"/>
    </source>
</evidence>
<gene>
    <name evidence="7" type="primary">LOC108677115</name>
</gene>
<dbReference type="InterPro" id="IPR028082">
    <property type="entry name" value="Peripla_BP_I"/>
</dbReference>
<dbReference type="GeneID" id="108677115"/>
<keyword evidence="6" id="KW-1185">Reference proteome</keyword>
<name>A0A8B7P447_HYAAZ</name>
<dbReference type="InterPro" id="IPR001828">
    <property type="entry name" value="ANF_lig-bd_rcpt"/>
</dbReference>
<dbReference type="Pfam" id="PF01094">
    <property type="entry name" value="ANF_receptor"/>
    <property type="match status" value="1"/>
</dbReference>
<dbReference type="Gene3D" id="3.40.50.2300">
    <property type="match status" value="4"/>
</dbReference>
<dbReference type="SUPFAM" id="SSF53822">
    <property type="entry name" value="Periplasmic binding protein-like I"/>
    <property type="match status" value="1"/>
</dbReference>
<evidence type="ECO:0000256" key="2">
    <source>
        <dbReference type="ARBA" id="ARBA00022692"/>
    </source>
</evidence>
<keyword evidence="7" id="KW-0675">Receptor</keyword>
<evidence type="ECO:0000259" key="5">
    <source>
        <dbReference type="Pfam" id="PF01094"/>
    </source>
</evidence>
<sequence length="344" mass="37971">MAAYKKACAMLQTGVAAIFAGSTDGGSVQTACDHLEVPLLMARWQNRRPPFAINLHPPPSTLAAAYRSVLQALGWQDLVVVCDSSEGLLRVKELLKDDAFRVTLRDLPRGLDYRELLKAIKLSGIVHILLEVHRSKIHSLLKQAQQIGLMTAYHHYFITSLDLHTVDLEDFKYSGTNTTALRLINLSDGTLQQILRDWSADLDDSGNIFGGEIVAGYSFADVPNIFEVPASVSPQSFALLPEYVDSKFPTRSSGPLSPGHVEEAQVTNFSAMPTELALVYDAVQLFARALSDLDKTRAIEVLPLNCSKEQVWPLGATLVNYIKWVELYGFSGLVRFNACFNVEC</sequence>
<evidence type="ECO:0000256" key="4">
    <source>
        <dbReference type="ARBA" id="ARBA00023136"/>
    </source>
</evidence>
<evidence type="ECO:0000313" key="7">
    <source>
        <dbReference type="RefSeq" id="XP_018020757.1"/>
    </source>
</evidence>
<protein>
    <submittedName>
        <fullName evidence="7">Glutamate receptor ionotropic, kainate 2</fullName>
    </submittedName>
</protein>
<keyword evidence="2" id="KW-0812">Transmembrane</keyword>
<dbReference type="KEGG" id="hazt:108677115"/>
<reference evidence="7" key="1">
    <citation type="submission" date="2025-08" db="UniProtKB">
        <authorList>
            <consortium name="RefSeq"/>
        </authorList>
    </citation>
    <scope>IDENTIFICATION</scope>
</reference>
<accession>A0A8B7P447</accession>
<dbReference type="OMA" id="ASHEIRP"/>
<dbReference type="GO" id="GO:0016020">
    <property type="term" value="C:membrane"/>
    <property type="evidence" value="ECO:0007669"/>
    <property type="project" value="UniProtKB-SubCell"/>
</dbReference>
<keyword evidence="3" id="KW-1133">Transmembrane helix</keyword>
<dbReference type="RefSeq" id="XP_018020757.1">
    <property type="nucleotide sequence ID" value="XM_018165268.1"/>
</dbReference>
<organism evidence="6 7">
    <name type="scientific">Hyalella azteca</name>
    <name type="common">Amphipod</name>
    <dbReference type="NCBI Taxonomy" id="294128"/>
    <lineage>
        <taxon>Eukaryota</taxon>
        <taxon>Metazoa</taxon>
        <taxon>Ecdysozoa</taxon>
        <taxon>Arthropoda</taxon>
        <taxon>Crustacea</taxon>
        <taxon>Multicrustacea</taxon>
        <taxon>Malacostraca</taxon>
        <taxon>Eumalacostraca</taxon>
        <taxon>Peracarida</taxon>
        <taxon>Amphipoda</taxon>
        <taxon>Senticaudata</taxon>
        <taxon>Talitrida</taxon>
        <taxon>Talitroidea</taxon>
        <taxon>Hyalellidae</taxon>
        <taxon>Hyalella</taxon>
    </lineage>
</organism>
<dbReference type="OrthoDB" id="5984008at2759"/>
<dbReference type="Proteomes" id="UP000694843">
    <property type="component" value="Unplaced"/>
</dbReference>
<dbReference type="AlphaFoldDB" id="A0A8B7P447"/>
<evidence type="ECO:0000313" key="6">
    <source>
        <dbReference type="Proteomes" id="UP000694843"/>
    </source>
</evidence>
<evidence type="ECO:0000256" key="1">
    <source>
        <dbReference type="ARBA" id="ARBA00004370"/>
    </source>
</evidence>
<keyword evidence="4" id="KW-0472">Membrane</keyword>
<proteinExistence type="predicted"/>
<feature type="domain" description="Receptor ligand binding region" evidence="5">
    <location>
        <begin position="6"/>
        <end position="338"/>
    </location>
</feature>